<reference evidence="3" key="1">
    <citation type="submission" date="2013-09" db="EMBL/GenBank/DDBJ databases">
        <title>Corchorus olitorius genome sequencing.</title>
        <authorList>
            <person name="Alam M."/>
            <person name="Haque M.S."/>
            <person name="Islam M.S."/>
            <person name="Emdad E.M."/>
            <person name="Islam M.M."/>
            <person name="Ahmed B."/>
            <person name="Halim A."/>
            <person name="Hossen Q.M.M."/>
            <person name="Hossain M.Z."/>
            <person name="Ahmed R."/>
            <person name="Khan M.M."/>
            <person name="Islam R."/>
            <person name="Rashid M.M."/>
            <person name="Khan S.A."/>
            <person name="Rahman M.S."/>
            <person name="Alam M."/>
            <person name="Yahiya A.S."/>
            <person name="Khan M.S."/>
            <person name="Azam M.S."/>
            <person name="Haque T."/>
            <person name="Lashkar M.Z.H."/>
            <person name="Akhand A.I."/>
            <person name="Morshed G."/>
            <person name="Roy S."/>
            <person name="Uddin K.S."/>
            <person name="Rabeya T."/>
            <person name="Hossain A.S."/>
            <person name="Chowdhury A."/>
            <person name="Snigdha A.R."/>
            <person name="Mortoza M.S."/>
            <person name="Matin S.A."/>
            <person name="Hoque S.M.E."/>
            <person name="Islam M.K."/>
            <person name="Roy D.K."/>
            <person name="Haider R."/>
            <person name="Moosa M.M."/>
            <person name="Elias S.M."/>
            <person name="Hasan A.M."/>
            <person name="Jahan S."/>
            <person name="Shafiuddin M."/>
            <person name="Mahmood N."/>
            <person name="Shommy N.S."/>
        </authorList>
    </citation>
    <scope>NUCLEOTIDE SEQUENCE [LARGE SCALE GENOMIC DNA]</scope>
    <source>
        <strain evidence="3">cv. O-4</strain>
    </source>
</reference>
<gene>
    <name evidence="2" type="ORF">COLO4_38090</name>
</gene>
<name>A0A1R3FXC8_9ROSI</name>
<evidence type="ECO:0000313" key="3">
    <source>
        <dbReference type="Proteomes" id="UP000187203"/>
    </source>
</evidence>
<keyword evidence="3" id="KW-1185">Reference proteome</keyword>
<evidence type="ECO:0000313" key="2">
    <source>
        <dbReference type="EMBL" id="OMO50390.1"/>
    </source>
</evidence>
<protein>
    <submittedName>
        <fullName evidence="2">Uncharacterized protein</fullName>
    </submittedName>
</protein>
<keyword evidence="1" id="KW-0812">Transmembrane</keyword>
<dbReference type="AlphaFoldDB" id="A0A1R3FXC8"/>
<accession>A0A1R3FXC8</accession>
<proteinExistence type="predicted"/>
<organism evidence="2 3">
    <name type="scientific">Corchorus olitorius</name>
    <dbReference type="NCBI Taxonomy" id="93759"/>
    <lineage>
        <taxon>Eukaryota</taxon>
        <taxon>Viridiplantae</taxon>
        <taxon>Streptophyta</taxon>
        <taxon>Embryophyta</taxon>
        <taxon>Tracheophyta</taxon>
        <taxon>Spermatophyta</taxon>
        <taxon>Magnoliopsida</taxon>
        <taxon>eudicotyledons</taxon>
        <taxon>Gunneridae</taxon>
        <taxon>Pentapetalae</taxon>
        <taxon>rosids</taxon>
        <taxon>malvids</taxon>
        <taxon>Malvales</taxon>
        <taxon>Malvaceae</taxon>
        <taxon>Grewioideae</taxon>
        <taxon>Apeibeae</taxon>
        <taxon>Corchorus</taxon>
    </lineage>
</organism>
<dbReference type="Proteomes" id="UP000187203">
    <property type="component" value="Unassembled WGS sequence"/>
</dbReference>
<keyword evidence="1" id="KW-1133">Transmembrane helix</keyword>
<feature type="transmembrane region" description="Helical" evidence="1">
    <location>
        <begin position="217"/>
        <end position="235"/>
    </location>
</feature>
<evidence type="ECO:0000256" key="1">
    <source>
        <dbReference type="SAM" id="Phobius"/>
    </source>
</evidence>
<comment type="caution">
    <text evidence="2">The sequence shown here is derived from an EMBL/GenBank/DDBJ whole genome shotgun (WGS) entry which is preliminary data.</text>
</comment>
<sequence length="293" mass="32627">MRKNTVSHKFPVKAVASVNETHFRNNTGNKATNPMSAFHFATCGIIGSVPLQWKPSSQCFSQLTPLSISADNTGIFKHDQHICTRCWHHKELALCGNYVEQRSPNIISPQIKLVFIIIATVISRDLVQKHLRRLKGFDGDELVGAGGVSGSKGVSEKEPVVAQRWAEVVAAAGLKKEEKITHQFRPLESKPSPLGKLIQAALLTLTWLHFIGTTTQLLAYLGTYLLVINLVPINLPTRQCRMLTWPPVCLLHFSQFYLIVCLRHSCATIGLTKTELKQVGGIIDWSNMDLIWV</sequence>
<dbReference type="EMBL" id="AWUE01024573">
    <property type="protein sequence ID" value="OMO50390.1"/>
    <property type="molecule type" value="Genomic_DNA"/>
</dbReference>
<keyword evidence="1" id="KW-0472">Membrane</keyword>